<evidence type="ECO:0000313" key="7">
    <source>
        <dbReference type="EMBL" id="ALE91598.1"/>
    </source>
</evidence>
<evidence type="ECO:0000256" key="6">
    <source>
        <dbReference type="SAM" id="Phobius"/>
    </source>
</evidence>
<evidence type="ECO:0000256" key="1">
    <source>
        <dbReference type="ARBA" id="ARBA00004141"/>
    </source>
</evidence>
<feature type="transmembrane region" description="Helical" evidence="6">
    <location>
        <begin position="277"/>
        <end position="298"/>
    </location>
</feature>
<keyword evidence="8" id="KW-1185">Reference proteome</keyword>
<dbReference type="PANTHER" id="PTHR31632:SF2">
    <property type="entry name" value="PLASMA MEMBRANE IRON PERMEASE"/>
    <property type="match status" value="1"/>
</dbReference>
<feature type="transmembrane region" description="Helical" evidence="6">
    <location>
        <begin position="101"/>
        <end position="124"/>
    </location>
</feature>
<dbReference type="EMBL" id="CP012677">
    <property type="protein sequence ID" value="ALE91598.1"/>
    <property type="molecule type" value="Genomic_DNA"/>
</dbReference>
<comment type="subcellular location">
    <subcellularLocation>
        <location evidence="1">Membrane</location>
        <topology evidence="1">Multi-pass membrane protein</topology>
    </subcellularLocation>
</comment>
<organism evidence="7 8">
    <name type="scientific">Arthrobacter alpinus</name>
    <dbReference type="NCBI Taxonomy" id="656366"/>
    <lineage>
        <taxon>Bacteria</taxon>
        <taxon>Bacillati</taxon>
        <taxon>Actinomycetota</taxon>
        <taxon>Actinomycetes</taxon>
        <taxon>Micrococcales</taxon>
        <taxon>Micrococcaceae</taxon>
        <taxon>Arthrobacter</taxon>
    </lineage>
</organism>
<dbReference type="GO" id="GO:0033573">
    <property type="term" value="C:high-affinity iron permease complex"/>
    <property type="evidence" value="ECO:0007669"/>
    <property type="project" value="InterPro"/>
</dbReference>
<feature type="transmembrane region" description="Helical" evidence="6">
    <location>
        <begin position="38"/>
        <end position="60"/>
    </location>
</feature>
<keyword evidence="5 6" id="KW-0472">Membrane</keyword>
<dbReference type="AlphaFoldDB" id="A0A0M4QV81"/>
<proteinExistence type="inferred from homology"/>
<gene>
    <name evidence="7" type="ORF">AOC05_03325</name>
</gene>
<reference evidence="8" key="1">
    <citation type="submission" date="2015-09" db="EMBL/GenBank/DDBJ databases">
        <title>Complete genome of Arthrobacter alpinus strain R3.8.</title>
        <authorList>
            <person name="See-Too W.S."/>
            <person name="Chan K.G."/>
        </authorList>
    </citation>
    <scope>NUCLEOTIDE SEQUENCE [LARGE SCALE GENOMIC DNA]</scope>
    <source>
        <strain evidence="8">R3.8</strain>
    </source>
</reference>
<evidence type="ECO:0000256" key="5">
    <source>
        <dbReference type="ARBA" id="ARBA00023136"/>
    </source>
</evidence>
<evidence type="ECO:0000256" key="4">
    <source>
        <dbReference type="ARBA" id="ARBA00022989"/>
    </source>
</evidence>
<dbReference type="OrthoDB" id="7260758at2"/>
<dbReference type="PANTHER" id="PTHR31632">
    <property type="entry name" value="IRON TRANSPORTER FTH1"/>
    <property type="match status" value="1"/>
</dbReference>
<evidence type="ECO:0000313" key="8">
    <source>
        <dbReference type="Proteomes" id="UP000062833"/>
    </source>
</evidence>
<evidence type="ECO:0000256" key="2">
    <source>
        <dbReference type="ARBA" id="ARBA00008333"/>
    </source>
</evidence>
<dbReference type="PATRIC" id="fig|656366.3.peg.730"/>
<sequence length="512" mass="52879">MLATFVIGLREGLEAALIVGMIAAFLRRNGSSLKPMWLGVGAAILLSAMVGITLEVVSAAMPQQQQEAMETIIGVAAVVIVTFMVLWMSKNARTMKSVLETHAGSALKGGSILALAGMAFLAVLREGVETAVFMVAAFQSSLDPLAAGGGAVLGLAIAAGIGFLLFRGAIKINLAKFFTVTGAFLVFVAAGLVMKSLRTAHEAGWLNIGQDATVSLAWLAPNGSARAAILTGVFGIPNDPRAVELLGWALYLIPMLAFVLWPRAWRPNAVRLPRIQFAAAATLGAAAIALAVFAPLTVPAAPSATTTTPVLTSNNQAFGTLRLTPGADPNLLVSADGAETSHILTSHGAQSHAGRSATVYTADVGTGTAQEPDNLSITDLAALNGGRLPVGISSSSNPGPFAADWHPQGEITVWVVDGVILDAVNTQGATLTLSGGGLATSRTMAVASDGAWRVPDGHVHSVATELSAYDSARTEIVLWSVYLPLVFTLAAFALVRAGRRNRRQLLATAPSP</sequence>
<dbReference type="Proteomes" id="UP000062833">
    <property type="component" value="Chromosome"/>
</dbReference>
<accession>A0A0M4QV81</accession>
<evidence type="ECO:0000256" key="3">
    <source>
        <dbReference type="ARBA" id="ARBA00022692"/>
    </source>
</evidence>
<feature type="transmembrane region" description="Helical" evidence="6">
    <location>
        <begin position="144"/>
        <end position="165"/>
    </location>
</feature>
<feature type="transmembrane region" description="Helical" evidence="6">
    <location>
        <begin position="6"/>
        <end position="26"/>
    </location>
</feature>
<feature type="transmembrane region" description="Helical" evidence="6">
    <location>
        <begin position="245"/>
        <end position="265"/>
    </location>
</feature>
<dbReference type="NCBIfam" id="NF041756">
    <property type="entry name" value="EfeU"/>
    <property type="match status" value="1"/>
</dbReference>
<feature type="transmembrane region" description="Helical" evidence="6">
    <location>
        <begin position="72"/>
        <end position="89"/>
    </location>
</feature>
<evidence type="ECO:0008006" key="9">
    <source>
        <dbReference type="Google" id="ProtNLM"/>
    </source>
</evidence>
<dbReference type="KEGG" id="aaq:AOC05_03325"/>
<keyword evidence="4 6" id="KW-1133">Transmembrane helix</keyword>
<protein>
    <recommendedName>
        <fullName evidence="9">High-affinity iron transporter</fullName>
    </recommendedName>
</protein>
<feature type="transmembrane region" description="Helical" evidence="6">
    <location>
        <begin position="476"/>
        <end position="495"/>
    </location>
</feature>
<dbReference type="InterPro" id="IPR004923">
    <property type="entry name" value="FTR1/Fip1/EfeU"/>
</dbReference>
<dbReference type="GO" id="GO:0015093">
    <property type="term" value="F:ferrous iron transmembrane transporter activity"/>
    <property type="evidence" value="ECO:0007669"/>
    <property type="project" value="TreeGrafter"/>
</dbReference>
<keyword evidence="3 6" id="KW-0812">Transmembrane</keyword>
<dbReference type="RefSeq" id="WP_082357727.1">
    <property type="nucleotide sequence ID" value="NZ_CP012677.1"/>
</dbReference>
<name>A0A0M4QV81_9MICC</name>
<dbReference type="Pfam" id="PF03239">
    <property type="entry name" value="FTR1"/>
    <property type="match status" value="1"/>
</dbReference>
<comment type="similarity">
    <text evidence="2">Belongs to the oxidase-dependent Fe transporter (OFeT) (TC 9.A.10.1) family.</text>
</comment>
<feature type="transmembrane region" description="Helical" evidence="6">
    <location>
        <begin position="177"/>
        <end position="197"/>
    </location>
</feature>